<dbReference type="InterPro" id="IPR036322">
    <property type="entry name" value="WD40_repeat_dom_sf"/>
</dbReference>
<keyword evidence="2" id="KW-0677">Repeat</keyword>
<dbReference type="PANTHER" id="PTHR19879">
    <property type="entry name" value="TRANSCRIPTION INITIATION FACTOR TFIID"/>
    <property type="match status" value="1"/>
</dbReference>
<dbReference type="CDD" id="cd00200">
    <property type="entry name" value="WD40"/>
    <property type="match status" value="1"/>
</dbReference>
<reference evidence="5" key="1">
    <citation type="journal article" date="2014" name="Proc. Natl. Acad. Sci. U.S.A.">
        <title>Extensive sampling of basidiomycete genomes demonstrates inadequacy of the white-rot/brown-rot paradigm for wood decay fungi.</title>
        <authorList>
            <person name="Riley R."/>
            <person name="Salamov A.A."/>
            <person name="Brown D.W."/>
            <person name="Nagy L.G."/>
            <person name="Floudas D."/>
            <person name="Held B.W."/>
            <person name="Levasseur A."/>
            <person name="Lombard V."/>
            <person name="Morin E."/>
            <person name="Otillar R."/>
            <person name="Lindquist E.A."/>
            <person name="Sun H."/>
            <person name="LaButti K.M."/>
            <person name="Schmutz J."/>
            <person name="Jabbour D."/>
            <person name="Luo H."/>
            <person name="Baker S.E."/>
            <person name="Pisabarro A.G."/>
            <person name="Walton J.D."/>
            <person name="Blanchette R.A."/>
            <person name="Henrissat B."/>
            <person name="Martin F."/>
            <person name="Cullen D."/>
            <person name="Hibbett D.S."/>
            <person name="Grigoriev I.V."/>
        </authorList>
    </citation>
    <scope>NUCLEOTIDE SEQUENCE [LARGE SCALE GENOMIC DNA]</scope>
    <source>
        <strain evidence="5">MUCL 33604</strain>
    </source>
</reference>
<feature type="repeat" description="WD" evidence="3">
    <location>
        <begin position="1"/>
        <end position="34"/>
    </location>
</feature>
<feature type="repeat" description="WD" evidence="3">
    <location>
        <begin position="369"/>
        <end position="401"/>
    </location>
</feature>
<dbReference type="SMART" id="SM00320">
    <property type="entry name" value="WD40"/>
    <property type="match status" value="8"/>
</dbReference>
<dbReference type="SUPFAM" id="SSF50969">
    <property type="entry name" value="YVTN repeat-like/Quinoprotein amine dehydrogenase"/>
    <property type="match status" value="1"/>
</dbReference>
<evidence type="ECO:0000313" key="4">
    <source>
        <dbReference type="EMBL" id="KDQ61257.1"/>
    </source>
</evidence>
<dbReference type="Proteomes" id="UP000027265">
    <property type="component" value="Unassembled WGS sequence"/>
</dbReference>
<dbReference type="InParanoid" id="A0A067QCM6"/>
<dbReference type="Gene3D" id="2.130.10.10">
    <property type="entry name" value="YVTN repeat-like/Quinoprotein amine dehydrogenase"/>
    <property type="match status" value="4"/>
</dbReference>
<dbReference type="PRINTS" id="PR00320">
    <property type="entry name" value="GPROTEINBRPT"/>
</dbReference>
<dbReference type="OrthoDB" id="538223at2759"/>
<evidence type="ECO:0000256" key="3">
    <source>
        <dbReference type="PROSITE-ProRule" id="PRU00221"/>
    </source>
</evidence>
<keyword evidence="5" id="KW-1185">Reference proteome</keyword>
<proteinExistence type="predicted"/>
<evidence type="ECO:0000256" key="1">
    <source>
        <dbReference type="ARBA" id="ARBA00022574"/>
    </source>
</evidence>
<dbReference type="InterPro" id="IPR019775">
    <property type="entry name" value="WD40_repeat_CS"/>
</dbReference>
<feature type="repeat" description="WD" evidence="3">
    <location>
        <begin position="278"/>
        <end position="310"/>
    </location>
</feature>
<accession>A0A067QCM6</accession>
<feature type="repeat" description="WD" evidence="3">
    <location>
        <begin position="34"/>
        <end position="75"/>
    </location>
</feature>
<dbReference type="InterPro" id="IPR011044">
    <property type="entry name" value="Quino_amine_DH_bsu"/>
</dbReference>
<dbReference type="InterPro" id="IPR001680">
    <property type="entry name" value="WD40_rpt"/>
</dbReference>
<feature type="repeat" description="WD" evidence="3">
    <location>
        <begin position="312"/>
        <end position="348"/>
    </location>
</feature>
<organism evidence="4 5">
    <name type="scientific">Jaapia argillacea MUCL 33604</name>
    <dbReference type="NCBI Taxonomy" id="933084"/>
    <lineage>
        <taxon>Eukaryota</taxon>
        <taxon>Fungi</taxon>
        <taxon>Dikarya</taxon>
        <taxon>Basidiomycota</taxon>
        <taxon>Agaricomycotina</taxon>
        <taxon>Agaricomycetes</taxon>
        <taxon>Agaricomycetidae</taxon>
        <taxon>Jaapiales</taxon>
        <taxon>Jaapiaceae</taxon>
        <taxon>Jaapia</taxon>
    </lineage>
</organism>
<dbReference type="EMBL" id="KL197713">
    <property type="protein sequence ID" value="KDQ61257.1"/>
    <property type="molecule type" value="Genomic_DNA"/>
</dbReference>
<protein>
    <submittedName>
        <fullName evidence="4">Uncharacterized protein</fullName>
    </submittedName>
</protein>
<dbReference type="Pfam" id="PF00400">
    <property type="entry name" value="WD40"/>
    <property type="match status" value="6"/>
</dbReference>
<dbReference type="InterPro" id="IPR015943">
    <property type="entry name" value="WD40/YVTN_repeat-like_dom_sf"/>
</dbReference>
<dbReference type="InterPro" id="IPR020472">
    <property type="entry name" value="WD40_PAC1"/>
</dbReference>
<dbReference type="SUPFAM" id="SSF50978">
    <property type="entry name" value="WD40 repeat-like"/>
    <property type="match status" value="1"/>
</dbReference>
<dbReference type="STRING" id="933084.A0A067QCM6"/>
<dbReference type="PROSITE" id="PS50294">
    <property type="entry name" value="WD_REPEATS_REGION"/>
    <property type="match status" value="3"/>
</dbReference>
<dbReference type="HOGENOM" id="CLU_510039_0_0_1"/>
<dbReference type="PROSITE" id="PS00678">
    <property type="entry name" value="WD_REPEATS_1"/>
    <property type="match status" value="5"/>
</dbReference>
<evidence type="ECO:0000256" key="2">
    <source>
        <dbReference type="ARBA" id="ARBA00022737"/>
    </source>
</evidence>
<evidence type="ECO:0000313" key="5">
    <source>
        <dbReference type="Proteomes" id="UP000027265"/>
    </source>
</evidence>
<feature type="repeat" description="WD" evidence="3">
    <location>
        <begin position="197"/>
        <end position="223"/>
    </location>
</feature>
<dbReference type="AlphaFoldDB" id="A0A067QCM6"/>
<sequence length="534" mass="56645">MSVAFSPDSNKLVSGSLDTTVRVWTVSTGILLVLRGHRSSVNSVAFSPDGSQVVSGSTDQTIRIWDATSGTKVIRIRPALMNPSPSDTPRSNFSSGRSGFGIGLWDPFSGSSLLPPTSGTLPGEYCRFGSVMFSPDGSQILSGSPRPHPFNESYPVNHSVQFSHDGSKIVSARGNTIFVWETATSTPLARILCLSPVSSAIFSPDSSQVITGCSDGSVIVWDVLLVRSPSIPARFSTCLAMSTDKSKVALGNWEGTQIWDVSTGASISSPRGGKQPQAVALSSDGSKIASGRLDGTIQVWDVSSGMSILEPIRGHNGAISALAFCSDGTRIASAAKDMMIRVWDASSGIASLDIALHGVEHSRRHCAVAIAFSRDTSKIASVSEDASIQIWDAQTGAPLLAPLVTLRHQAVAVAFSPRDSKIVSVCSEGSVLVSHLASSRRQNQQCITHSEQRGESVESPGKVVEYPLQLEESDDFAVCFPEEISTGARNPFTAMTSPNGVAIVTVDEDDQLVVVDIPLEVGIKKKHRVPVRIR</sequence>
<dbReference type="PANTHER" id="PTHR19879:SF9">
    <property type="entry name" value="TRANSCRIPTION INITIATION FACTOR TFIID SUBUNIT 5"/>
    <property type="match status" value="1"/>
</dbReference>
<keyword evidence="1 3" id="KW-0853">WD repeat</keyword>
<gene>
    <name evidence="4" type="ORF">JAAARDRAFT_67607</name>
</gene>
<dbReference type="PROSITE" id="PS50082">
    <property type="entry name" value="WD_REPEATS_2"/>
    <property type="match status" value="6"/>
</dbReference>
<name>A0A067QCM6_9AGAM</name>